<evidence type="ECO:0000256" key="1">
    <source>
        <dbReference type="SAM" id="SignalP"/>
    </source>
</evidence>
<sequence>MKHNKTYLATALFMGMAFFSQAQCEVFKSEISDVQKYMVQFGKLSDSLKTSAEIAAFDARYGTAKTHSKTVLLLLGQAVTAADEAVILASDAQYDSESCGLDEAMSYTIDAESHAIDARDYAAEAFENAKSAAKANNLGNLQFHIRKAQRLMRDAQEAADASAYAAEIAHYSCSHDKDHAGIDN</sequence>
<comment type="caution">
    <text evidence="2">The sequence shown here is derived from an EMBL/GenBank/DDBJ whole genome shotgun (WGS) entry which is preliminary data.</text>
</comment>
<evidence type="ECO:0000313" key="2">
    <source>
        <dbReference type="EMBL" id="MDO1512840.1"/>
    </source>
</evidence>
<feature type="signal peptide" evidence="1">
    <location>
        <begin position="1"/>
        <end position="22"/>
    </location>
</feature>
<evidence type="ECO:0000313" key="3">
    <source>
        <dbReference type="Proteomes" id="UP001168579"/>
    </source>
</evidence>
<evidence type="ECO:0008006" key="4">
    <source>
        <dbReference type="Google" id="ProtNLM"/>
    </source>
</evidence>
<proteinExistence type="predicted"/>
<reference evidence="2" key="2">
    <citation type="submission" date="2023-06" db="EMBL/GenBank/DDBJ databases">
        <authorList>
            <person name="Lucena T."/>
            <person name="Sun Q."/>
        </authorList>
    </citation>
    <scope>NUCLEOTIDE SEQUENCE</scope>
    <source>
        <strain evidence="2">CECT 8869</strain>
    </source>
</reference>
<reference evidence="2" key="1">
    <citation type="journal article" date="2014" name="Int. J. Syst. Evol. Microbiol.">
        <title>Complete genome of a new Firmicutes species belonging to the dominant human colonic microbiota ('Ruminococcus bicirculans') reveals two chromosomes and a selective capacity to utilize plant glucans.</title>
        <authorList>
            <consortium name="NISC Comparative Sequencing Program"/>
            <person name="Wegmann U."/>
            <person name="Louis P."/>
            <person name="Goesmann A."/>
            <person name="Henrissat B."/>
            <person name="Duncan S.H."/>
            <person name="Flint H.J."/>
        </authorList>
    </citation>
    <scope>NUCLEOTIDE SEQUENCE</scope>
    <source>
        <strain evidence="2">CECT 8869</strain>
    </source>
</reference>
<dbReference type="Proteomes" id="UP001168579">
    <property type="component" value="Unassembled WGS sequence"/>
</dbReference>
<gene>
    <name evidence="2" type="ORF">Q2T41_09255</name>
</gene>
<keyword evidence="1" id="KW-0732">Signal</keyword>
<dbReference type="EMBL" id="JAUKUC010000001">
    <property type="protein sequence ID" value="MDO1512840.1"/>
    <property type="molecule type" value="Genomic_DNA"/>
</dbReference>
<keyword evidence="3" id="KW-1185">Reference proteome</keyword>
<dbReference type="RefSeq" id="WP_304435841.1">
    <property type="nucleotide sequence ID" value="NZ_JAUKUC010000001.1"/>
</dbReference>
<name>A0ABT8RPL1_9FLAO</name>
<accession>A0ABT8RPL1</accession>
<protein>
    <recommendedName>
        <fullName evidence="4">DUF4142 domain-containing protein</fullName>
    </recommendedName>
</protein>
<organism evidence="2 3">
    <name type="scientific">Maribacter confluentis</name>
    <dbReference type="NCBI Taxonomy" id="1656093"/>
    <lineage>
        <taxon>Bacteria</taxon>
        <taxon>Pseudomonadati</taxon>
        <taxon>Bacteroidota</taxon>
        <taxon>Flavobacteriia</taxon>
        <taxon>Flavobacteriales</taxon>
        <taxon>Flavobacteriaceae</taxon>
        <taxon>Maribacter</taxon>
    </lineage>
</organism>
<feature type="chain" id="PRO_5046549032" description="DUF4142 domain-containing protein" evidence="1">
    <location>
        <begin position="23"/>
        <end position="184"/>
    </location>
</feature>